<gene>
    <name evidence="2" type="ORF">BT96DRAFT_1091278</name>
</gene>
<dbReference type="EMBL" id="ML769987">
    <property type="protein sequence ID" value="KAE9385427.1"/>
    <property type="molecule type" value="Genomic_DNA"/>
</dbReference>
<dbReference type="OrthoDB" id="336240at2759"/>
<name>A0A6A4GJ86_9AGAR</name>
<evidence type="ECO:0000313" key="2">
    <source>
        <dbReference type="EMBL" id="KAE9385427.1"/>
    </source>
</evidence>
<organism evidence="2 3">
    <name type="scientific">Gymnopus androsaceus JB14</name>
    <dbReference type="NCBI Taxonomy" id="1447944"/>
    <lineage>
        <taxon>Eukaryota</taxon>
        <taxon>Fungi</taxon>
        <taxon>Dikarya</taxon>
        <taxon>Basidiomycota</taxon>
        <taxon>Agaricomycotina</taxon>
        <taxon>Agaricomycetes</taxon>
        <taxon>Agaricomycetidae</taxon>
        <taxon>Agaricales</taxon>
        <taxon>Marasmiineae</taxon>
        <taxon>Omphalotaceae</taxon>
        <taxon>Gymnopus</taxon>
    </lineage>
</organism>
<proteinExistence type="predicted"/>
<protein>
    <submittedName>
        <fullName evidence="2">Uncharacterized protein</fullName>
    </submittedName>
</protein>
<dbReference type="Proteomes" id="UP000799118">
    <property type="component" value="Unassembled WGS sequence"/>
</dbReference>
<keyword evidence="1" id="KW-0472">Membrane</keyword>
<keyword evidence="1" id="KW-0812">Transmembrane</keyword>
<feature type="transmembrane region" description="Helical" evidence="1">
    <location>
        <begin position="91"/>
        <end position="108"/>
    </location>
</feature>
<dbReference type="AlphaFoldDB" id="A0A6A4GJ86"/>
<feature type="transmembrane region" description="Helical" evidence="1">
    <location>
        <begin position="50"/>
        <end position="71"/>
    </location>
</feature>
<sequence length="143" mass="16185">MGSGLEVLRLRRARRESSWLRSSLCDLAVSMDLGLLSQKSIMTRSNVTSLLYLLCSPNAHFLIVPLLPFLISVLSKLPADIDLRVFWTNSLRDLLFNACLVITFVAFFKRKEKVTIGVYPPDLVDALNWVALDCKGMFFFSLL</sequence>
<evidence type="ECO:0000313" key="3">
    <source>
        <dbReference type="Proteomes" id="UP000799118"/>
    </source>
</evidence>
<keyword evidence="1" id="KW-1133">Transmembrane helix</keyword>
<accession>A0A6A4GJ86</accession>
<evidence type="ECO:0000256" key="1">
    <source>
        <dbReference type="SAM" id="Phobius"/>
    </source>
</evidence>
<keyword evidence="3" id="KW-1185">Reference proteome</keyword>
<reference evidence="2" key="1">
    <citation type="journal article" date="2019" name="Environ. Microbiol.">
        <title>Fungal ecological strategies reflected in gene transcription - a case study of two litter decomposers.</title>
        <authorList>
            <person name="Barbi F."/>
            <person name="Kohler A."/>
            <person name="Barry K."/>
            <person name="Baskaran P."/>
            <person name="Daum C."/>
            <person name="Fauchery L."/>
            <person name="Ihrmark K."/>
            <person name="Kuo A."/>
            <person name="LaButti K."/>
            <person name="Lipzen A."/>
            <person name="Morin E."/>
            <person name="Grigoriev I.V."/>
            <person name="Henrissat B."/>
            <person name="Lindahl B."/>
            <person name="Martin F."/>
        </authorList>
    </citation>
    <scope>NUCLEOTIDE SEQUENCE</scope>
    <source>
        <strain evidence="2">JB14</strain>
    </source>
</reference>